<dbReference type="WBParaSite" id="maker-uti_cns_0045393-snap-gene-2.41-mRNA-1">
    <property type="protein sequence ID" value="maker-uti_cns_0045393-snap-gene-2.41-mRNA-1"/>
    <property type="gene ID" value="maker-uti_cns_0045393-snap-gene-2.41"/>
</dbReference>
<dbReference type="Pfam" id="PF00644">
    <property type="entry name" value="PARP"/>
    <property type="match status" value="1"/>
</dbReference>
<dbReference type="PANTHER" id="PTHR45740">
    <property type="entry name" value="POLY [ADP-RIBOSE] POLYMERASE"/>
    <property type="match status" value="1"/>
</dbReference>
<dbReference type="SUPFAM" id="SSF56399">
    <property type="entry name" value="ADP-ribosylation"/>
    <property type="match status" value="1"/>
</dbReference>
<dbReference type="GO" id="GO:0003950">
    <property type="term" value="F:NAD+ poly-ADP-ribosyltransferase activity"/>
    <property type="evidence" value="ECO:0007669"/>
    <property type="project" value="UniProtKB-UniRule"/>
</dbReference>
<evidence type="ECO:0000256" key="1">
    <source>
        <dbReference type="RuleBase" id="RU362114"/>
    </source>
</evidence>
<name>A0A1I8J0P6_9PLAT</name>
<dbReference type="AlphaFoldDB" id="A0A1I8J0P6"/>
<evidence type="ECO:0000313" key="4">
    <source>
        <dbReference type="WBParaSite" id="maker-uti_cns_0045393-snap-gene-2.41-mRNA-1"/>
    </source>
</evidence>
<dbReference type="EC" id="2.4.2.-" evidence="1"/>
<organism evidence="3 4">
    <name type="scientific">Macrostomum lignano</name>
    <dbReference type="NCBI Taxonomy" id="282301"/>
    <lineage>
        <taxon>Eukaryota</taxon>
        <taxon>Metazoa</taxon>
        <taxon>Spiralia</taxon>
        <taxon>Lophotrochozoa</taxon>
        <taxon>Platyhelminthes</taxon>
        <taxon>Rhabditophora</taxon>
        <taxon>Macrostomorpha</taxon>
        <taxon>Macrostomida</taxon>
        <taxon>Macrostomidae</taxon>
        <taxon>Macrostomum</taxon>
    </lineage>
</organism>
<reference evidence="4" key="1">
    <citation type="submission" date="2016-11" db="UniProtKB">
        <authorList>
            <consortium name="WormBaseParasite"/>
        </authorList>
    </citation>
    <scope>IDENTIFICATION</scope>
</reference>
<keyword evidence="1" id="KW-0328">Glycosyltransferase</keyword>
<keyword evidence="1" id="KW-0520">NAD</keyword>
<keyword evidence="3" id="KW-1185">Reference proteome</keyword>
<dbReference type="Gene3D" id="3.90.228.10">
    <property type="match status" value="1"/>
</dbReference>
<keyword evidence="1" id="KW-0808">Transferase</keyword>
<feature type="domain" description="PARP catalytic" evidence="2">
    <location>
        <begin position="142"/>
        <end position="339"/>
    </location>
</feature>
<dbReference type="PANTHER" id="PTHR45740:SF2">
    <property type="entry name" value="POLY [ADP-RIBOSE] POLYMERASE"/>
    <property type="match status" value="1"/>
</dbReference>
<accession>A0A1I8J0P6</accession>
<protein>
    <recommendedName>
        <fullName evidence="1">Poly [ADP-ribose] polymerase</fullName>
        <shortName evidence="1">PARP</shortName>
        <ecNumber evidence="1">2.4.2.-</ecNumber>
    </recommendedName>
</protein>
<evidence type="ECO:0000313" key="3">
    <source>
        <dbReference type="Proteomes" id="UP000095280"/>
    </source>
</evidence>
<evidence type="ECO:0000259" key="2">
    <source>
        <dbReference type="PROSITE" id="PS51059"/>
    </source>
</evidence>
<proteinExistence type="predicted"/>
<dbReference type="GO" id="GO:1990404">
    <property type="term" value="F:NAD+-protein mono-ADP-ribosyltransferase activity"/>
    <property type="evidence" value="ECO:0007669"/>
    <property type="project" value="TreeGrafter"/>
</dbReference>
<dbReference type="PROSITE" id="PS51059">
    <property type="entry name" value="PARP_CATALYTIC"/>
    <property type="match status" value="1"/>
</dbReference>
<dbReference type="InterPro" id="IPR012317">
    <property type="entry name" value="Poly(ADP-ribose)pol_cat_dom"/>
</dbReference>
<dbReference type="Proteomes" id="UP000095280">
    <property type="component" value="Unplaced"/>
</dbReference>
<sequence length="339" mass="38741">MLQINFAANAYEVPQNISLPATRLAAYEDFQLLTKEDRKLMRKTQCELENSKECFKPGKQDPADEEKILMLLYESVRNTQHRLAKAAEAADTLMLEADCPKGVHKQLQRLRNAWGPLYSVMQHIRRVLESGSAGNRSSISSCSILDSTEVVRTMLSKSQSETSAEYLKIEDRVIRYTRPEHGIVIKEICSIERIENPVLDRRMRDFRRQLHNRNCPPEQLFHGTRQINAEKIITDGFILGNRGMFGAGIYFATDSTKSAQYCQDTGVKALLLCDVLLGKHQVCRTARNDLNFETLRAEGFDSVFAQRDSRETRGVLNDEFVVYDPRQAAPRYLIKFKTA</sequence>
<dbReference type="InterPro" id="IPR051712">
    <property type="entry name" value="ARTD-AVP"/>
</dbReference>
<dbReference type="GO" id="GO:0005634">
    <property type="term" value="C:nucleus"/>
    <property type="evidence" value="ECO:0007669"/>
    <property type="project" value="TreeGrafter"/>
</dbReference>